<dbReference type="Gene3D" id="3.40.50.1980">
    <property type="entry name" value="Nitrogenase molybdenum iron protein domain"/>
    <property type="match status" value="2"/>
</dbReference>
<evidence type="ECO:0000313" key="4">
    <source>
        <dbReference type="EMBL" id="ABC76106.1"/>
    </source>
</evidence>
<evidence type="ECO:0000256" key="2">
    <source>
        <dbReference type="SAM" id="SignalP"/>
    </source>
</evidence>
<protein>
    <submittedName>
        <fullName evidence="4">ABC-type transporter cobalamide binding protein</fullName>
    </submittedName>
</protein>
<accession>Q2LQ34</accession>
<dbReference type="Proteomes" id="UP000001933">
    <property type="component" value="Chromosome"/>
</dbReference>
<dbReference type="STRING" id="56780.SYN_01423"/>
<evidence type="ECO:0000256" key="1">
    <source>
        <dbReference type="ARBA" id="ARBA00022729"/>
    </source>
</evidence>
<feature type="chain" id="PRO_5004212270" evidence="2">
    <location>
        <begin position="32"/>
        <end position="313"/>
    </location>
</feature>
<proteinExistence type="predicted"/>
<dbReference type="InterPro" id="IPR002491">
    <property type="entry name" value="ABC_transptr_periplasmic_BD"/>
</dbReference>
<dbReference type="RefSeq" id="WP_011416140.1">
    <property type="nucleotide sequence ID" value="NC_007759.1"/>
</dbReference>
<dbReference type="KEGG" id="sat:SYN_01423"/>
<dbReference type="PROSITE" id="PS50983">
    <property type="entry name" value="FE_B12_PBP"/>
    <property type="match status" value="1"/>
</dbReference>
<evidence type="ECO:0000259" key="3">
    <source>
        <dbReference type="PROSITE" id="PS50983"/>
    </source>
</evidence>
<keyword evidence="1 2" id="KW-0732">Signal</keyword>
<dbReference type="AlphaFoldDB" id="Q2LQ34"/>
<name>Q2LQ34_SYNAS</name>
<keyword evidence="5" id="KW-1185">Reference proteome</keyword>
<dbReference type="NCBIfam" id="NF038402">
    <property type="entry name" value="TroA_like"/>
    <property type="match status" value="1"/>
</dbReference>
<dbReference type="GO" id="GO:0071281">
    <property type="term" value="P:cellular response to iron ion"/>
    <property type="evidence" value="ECO:0007669"/>
    <property type="project" value="TreeGrafter"/>
</dbReference>
<organism evidence="4 5">
    <name type="scientific">Syntrophus aciditrophicus (strain SB)</name>
    <dbReference type="NCBI Taxonomy" id="56780"/>
    <lineage>
        <taxon>Bacteria</taxon>
        <taxon>Pseudomonadati</taxon>
        <taxon>Thermodesulfobacteriota</taxon>
        <taxon>Syntrophia</taxon>
        <taxon>Syntrophales</taxon>
        <taxon>Syntrophaceae</taxon>
        <taxon>Syntrophus</taxon>
    </lineage>
</organism>
<dbReference type="PANTHER" id="PTHR30535">
    <property type="entry name" value="VITAMIN B12-BINDING PROTEIN"/>
    <property type="match status" value="1"/>
</dbReference>
<reference evidence="4 5" key="1">
    <citation type="journal article" date="2007" name="Proc. Natl. Acad. Sci. U.S.A.">
        <title>The genome of Syntrophus aciditrophicus: life at the thermodynamic limit of microbial growth.</title>
        <authorList>
            <person name="McInerney M.J."/>
            <person name="Rohlin L."/>
            <person name="Mouttaki H."/>
            <person name="Kim U."/>
            <person name="Krupp R.S."/>
            <person name="Rios-Hernandez L."/>
            <person name="Sieber J."/>
            <person name="Struchtemeyer C.G."/>
            <person name="Bhattacharyya A."/>
            <person name="Campbell J.W."/>
            <person name="Gunsalus R.P."/>
        </authorList>
    </citation>
    <scope>NUCLEOTIDE SEQUENCE [LARGE SCALE GENOMIC DNA]</scope>
    <source>
        <strain evidence="4 5">SB</strain>
    </source>
</reference>
<dbReference type="InterPro" id="IPR050902">
    <property type="entry name" value="ABC_Transporter_SBP"/>
</dbReference>
<feature type="signal peptide" evidence="2">
    <location>
        <begin position="1"/>
        <end position="31"/>
    </location>
</feature>
<dbReference type="InterPro" id="IPR054828">
    <property type="entry name" value="Vit_B12_bind_prot"/>
</dbReference>
<dbReference type="Pfam" id="PF01497">
    <property type="entry name" value="Peripla_BP_2"/>
    <property type="match status" value="1"/>
</dbReference>
<dbReference type="InParanoid" id="Q2LQ34"/>
<dbReference type="EMBL" id="CP000252">
    <property type="protein sequence ID" value="ABC76106.1"/>
    <property type="molecule type" value="Genomic_DNA"/>
</dbReference>
<evidence type="ECO:0000313" key="5">
    <source>
        <dbReference type="Proteomes" id="UP000001933"/>
    </source>
</evidence>
<dbReference type="CDD" id="cd01144">
    <property type="entry name" value="BtuF"/>
    <property type="match status" value="1"/>
</dbReference>
<sequence length="313" mass="34873">MMTRHPIIKVKGALFLLFILMSPAFFSSAHAGVLTDETGRRVNVPAHPRRIVSLAPDITEILFALGLEKEIVGVTRFSDYPEAARTRPKVGSYINLSLERILGLHPDLVIGTTNGNRKEAVDKLAMAGIPVYVTNPQRFSNIAETIVNIGRITGRDAAARKLAGEMKRKADRIVSRTVDCRKPKVFVQIDSNPLISIGRNTIYHELIGMAGGINIAGRAQGKYPRYSMESVIKERPDVILISSMIGKASRKAALDSWSRWQDIPAVRNRRIYFIDSDLTDRFSPRIVHGLEKIAEILHPECVRLEKTGRGKSR</sequence>
<dbReference type="eggNOG" id="COG0614">
    <property type="taxonomic scope" value="Bacteria"/>
</dbReference>
<gene>
    <name evidence="4" type="ORF">SYN_01423</name>
</gene>
<dbReference type="SUPFAM" id="SSF53807">
    <property type="entry name" value="Helical backbone' metal receptor"/>
    <property type="match status" value="1"/>
</dbReference>
<dbReference type="FunCoup" id="Q2LQ34">
    <property type="interactions" value="173"/>
</dbReference>
<dbReference type="OrthoDB" id="9787830at2"/>
<dbReference type="HOGENOM" id="CLU_038034_2_8_7"/>
<feature type="domain" description="Fe/B12 periplasmic-binding" evidence="3">
    <location>
        <begin position="50"/>
        <end position="301"/>
    </location>
</feature>
<dbReference type="PANTHER" id="PTHR30535:SF34">
    <property type="entry name" value="MOLYBDATE-BINDING PROTEIN MOLA"/>
    <property type="match status" value="1"/>
</dbReference>